<name>A0ABT2UW04_9BACL</name>
<evidence type="ECO:0000313" key="2">
    <source>
        <dbReference type="Proteomes" id="UP001652445"/>
    </source>
</evidence>
<protein>
    <submittedName>
        <fullName evidence="1">Uncharacterized protein</fullName>
    </submittedName>
</protein>
<organism evidence="1 2">
    <name type="scientific">Paenibacillus baimaensis</name>
    <dbReference type="NCBI Taxonomy" id="2982185"/>
    <lineage>
        <taxon>Bacteria</taxon>
        <taxon>Bacillati</taxon>
        <taxon>Bacillota</taxon>
        <taxon>Bacilli</taxon>
        <taxon>Bacillales</taxon>
        <taxon>Paenibacillaceae</taxon>
        <taxon>Paenibacillus</taxon>
    </lineage>
</organism>
<keyword evidence="2" id="KW-1185">Reference proteome</keyword>
<accession>A0ABT2UW04</accession>
<comment type="caution">
    <text evidence="1">The sequence shown here is derived from an EMBL/GenBank/DDBJ whole genome shotgun (WGS) entry which is preliminary data.</text>
</comment>
<gene>
    <name evidence="1" type="ORF">OB236_40030</name>
</gene>
<dbReference type="SUPFAM" id="SSF56672">
    <property type="entry name" value="DNA/RNA polymerases"/>
    <property type="match status" value="1"/>
</dbReference>
<proteinExistence type="predicted"/>
<reference evidence="1 2" key="1">
    <citation type="submission" date="2022-09" db="EMBL/GenBank/DDBJ databases">
        <authorList>
            <person name="Han X.L."/>
            <person name="Wang Q."/>
            <person name="Lu T."/>
        </authorList>
    </citation>
    <scope>NUCLEOTIDE SEQUENCE [LARGE SCALE GENOMIC DNA]</scope>
    <source>
        <strain evidence="1 2">WQ 127069</strain>
    </source>
</reference>
<dbReference type="InterPro" id="IPR043502">
    <property type="entry name" value="DNA/RNA_pol_sf"/>
</dbReference>
<dbReference type="Proteomes" id="UP001652445">
    <property type="component" value="Unassembled WGS sequence"/>
</dbReference>
<evidence type="ECO:0000313" key="1">
    <source>
        <dbReference type="EMBL" id="MCU6798336.1"/>
    </source>
</evidence>
<dbReference type="EMBL" id="JAOQIO010000127">
    <property type="protein sequence ID" value="MCU6798336.1"/>
    <property type="molecule type" value="Genomic_DNA"/>
</dbReference>
<sequence>MASLRASGAERRITRCGQRNGKQLQVYLKTHWESAKAEHLTGTYRPMPLRWVETPKPGGDIRLLGITTVMDRFFQQAFLQVMNPIFDAQFSPHSQV</sequence>